<name>A0A1I8B4F0_MELHA</name>
<dbReference type="GO" id="GO:0009368">
    <property type="term" value="C:endopeptidase Clp complex"/>
    <property type="evidence" value="ECO:0007669"/>
    <property type="project" value="TreeGrafter"/>
</dbReference>
<protein>
    <recommendedName>
        <fullName evidence="7">ATP-dependent Clp protease proteolytic subunit</fullName>
    </recommendedName>
</protein>
<dbReference type="InterPro" id="IPR023562">
    <property type="entry name" value="ClpP/TepA"/>
</dbReference>
<dbReference type="PANTHER" id="PTHR10381:SF11">
    <property type="entry name" value="ATP-DEPENDENT CLP PROTEASE PROTEOLYTIC SUBUNIT, MITOCHONDRIAL"/>
    <property type="match status" value="1"/>
</dbReference>
<organism evidence="8 9">
    <name type="scientific">Meloidogyne hapla</name>
    <name type="common">Root-knot nematode worm</name>
    <dbReference type="NCBI Taxonomy" id="6305"/>
    <lineage>
        <taxon>Eukaryota</taxon>
        <taxon>Metazoa</taxon>
        <taxon>Ecdysozoa</taxon>
        <taxon>Nematoda</taxon>
        <taxon>Chromadorea</taxon>
        <taxon>Rhabditida</taxon>
        <taxon>Tylenchina</taxon>
        <taxon>Tylenchomorpha</taxon>
        <taxon>Tylenchoidea</taxon>
        <taxon>Meloidogynidae</taxon>
        <taxon>Meloidogyninae</taxon>
        <taxon>Meloidogyne</taxon>
    </lineage>
</organism>
<dbReference type="CDD" id="cd07017">
    <property type="entry name" value="S14_ClpP_2"/>
    <property type="match status" value="1"/>
</dbReference>
<dbReference type="InterPro" id="IPR033135">
    <property type="entry name" value="ClpP_His_AS"/>
</dbReference>
<evidence type="ECO:0000313" key="9">
    <source>
        <dbReference type="WBParaSite" id="MhA1_Contig132.frz3.gene29"/>
    </source>
</evidence>
<evidence type="ECO:0000256" key="1">
    <source>
        <dbReference type="ARBA" id="ARBA00007039"/>
    </source>
</evidence>
<dbReference type="PANTHER" id="PTHR10381">
    <property type="entry name" value="ATP-DEPENDENT CLP PROTEASE PROTEOLYTIC SUBUNIT"/>
    <property type="match status" value="1"/>
</dbReference>
<evidence type="ECO:0000256" key="5">
    <source>
        <dbReference type="ARBA" id="ARBA00034021"/>
    </source>
</evidence>
<keyword evidence="2" id="KW-0645">Protease</keyword>
<dbReference type="InterPro" id="IPR001907">
    <property type="entry name" value="ClpP"/>
</dbReference>
<sequence>MLVTNSFRSITRAFSLSSSSRVGIPLGIGQACSMGSLLLAAGEKGMRISLPNARIMVHQPSGGAQGMASDVLIMAEELSRNRERLNEIYAHHTGQTVEKIAETLDRDRFMSANEAMEFGLIDRIENHNGSSPPIKI</sequence>
<accession>A0A1I8B4F0</accession>
<dbReference type="PROSITE" id="PS00382">
    <property type="entry name" value="CLP_PROTEASE_HIS"/>
    <property type="match status" value="1"/>
</dbReference>
<dbReference type="GO" id="GO:0004176">
    <property type="term" value="F:ATP-dependent peptidase activity"/>
    <property type="evidence" value="ECO:0007669"/>
    <property type="project" value="InterPro"/>
</dbReference>
<evidence type="ECO:0000256" key="2">
    <source>
        <dbReference type="ARBA" id="ARBA00022670"/>
    </source>
</evidence>
<dbReference type="SUPFAM" id="SSF52096">
    <property type="entry name" value="ClpP/crotonase"/>
    <property type="match status" value="1"/>
</dbReference>
<dbReference type="Proteomes" id="UP000095281">
    <property type="component" value="Unplaced"/>
</dbReference>
<proteinExistence type="inferred from homology"/>
<comment type="similarity">
    <text evidence="1 7">Belongs to the peptidase S14 family.</text>
</comment>
<keyword evidence="3" id="KW-0378">Hydrolase</keyword>
<evidence type="ECO:0000256" key="6">
    <source>
        <dbReference type="PROSITE-ProRule" id="PRU10086"/>
    </source>
</evidence>
<dbReference type="Pfam" id="PF00574">
    <property type="entry name" value="CLP_protease"/>
    <property type="match status" value="1"/>
</dbReference>
<dbReference type="InterPro" id="IPR029045">
    <property type="entry name" value="ClpP/crotonase-like_dom_sf"/>
</dbReference>
<dbReference type="GO" id="GO:0004252">
    <property type="term" value="F:serine-type endopeptidase activity"/>
    <property type="evidence" value="ECO:0007669"/>
    <property type="project" value="UniProtKB-EC"/>
</dbReference>
<dbReference type="OMA" id="NEMACED"/>
<keyword evidence="8" id="KW-1185">Reference proteome</keyword>
<dbReference type="Gene3D" id="3.90.226.10">
    <property type="entry name" value="2-enoyl-CoA Hydratase, Chain A, domain 1"/>
    <property type="match status" value="1"/>
</dbReference>
<reference evidence="9" key="1">
    <citation type="submission" date="2016-11" db="UniProtKB">
        <authorList>
            <consortium name="WormBaseParasite"/>
        </authorList>
    </citation>
    <scope>IDENTIFICATION</scope>
</reference>
<dbReference type="PRINTS" id="PR00127">
    <property type="entry name" value="CLPPROTEASEP"/>
</dbReference>
<dbReference type="WBParaSite" id="MhA1_Contig132.frz3.gene29">
    <property type="protein sequence ID" value="MhA1_Contig132.frz3.gene29"/>
    <property type="gene ID" value="MhA1_Contig132.frz3.gene29"/>
</dbReference>
<keyword evidence="4" id="KW-0720">Serine protease</keyword>
<dbReference type="AlphaFoldDB" id="A0A1I8B4F0"/>
<evidence type="ECO:0000256" key="4">
    <source>
        <dbReference type="ARBA" id="ARBA00022825"/>
    </source>
</evidence>
<evidence type="ECO:0000256" key="7">
    <source>
        <dbReference type="RuleBase" id="RU003567"/>
    </source>
</evidence>
<evidence type="ECO:0000256" key="3">
    <source>
        <dbReference type="ARBA" id="ARBA00022801"/>
    </source>
</evidence>
<dbReference type="GO" id="GO:0006515">
    <property type="term" value="P:protein quality control for misfolded or incompletely synthesized proteins"/>
    <property type="evidence" value="ECO:0007669"/>
    <property type="project" value="TreeGrafter"/>
</dbReference>
<evidence type="ECO:0000313" key="8">
    <source>
        <dbReference type="Proteomes" id="UP000095281"/>
    </source>
</evidence>
<dbReference type="GO" id="GO:0051117">
    <property type="term" value="F:ATPase binding"/>
    <property type="evidence" value="ECO:0007669"/>
    <property type="project" value="TreeGrafter"/>
</dbReference>
<comment type="catalytic activity">
    <reaction evidence="5 6">
        <text>Hydrolysis of proteins to small peptides in the presence of ATP and magnesium. alpha-casein is the usual test substrate. In the absence of ATP, only oligopeptides shorter than five residues are hydrolyzed (such as succinyl-Leu-Tyr-|-NHMec, and Leu-Tyr-Leu-|-Tyr-Trp, in which cleavage of the -Tyr-|-Leu- and -Tyr-|-Trp bonds also occurs).</text>
        <dbReference type="EC" id="3.4.21.92"/>
    </reaction>
</comment>
<feature type="active site" evidence="6">
    <location>
        <position position="58"/>
    </location>
</feature>